<protein>
    <submittedName>
        <fullName evidence="1">Uncharacterized protein</fullName>
    </submittedName>
</protein>
<evidence type="ECO:0000313" key="2">
    <source>
        <dbReference type="Proteomes" id="UP001152795"/>
    </source>
</evidence>
<name>A0A6S7KBN4_PARCT</name>
<dbReference type="AlphaFoldDB" id="A0A6S7KBN4"/>
<keyword evidence="2" id="KW-1185">Reference proteome</keyword>
<proteinExistence type="predicted"/>
<dbReference type="Proteomes" id="UP001152795">
    <property type="component" value="Unassembled WGS sequence"/>
</dbReference>
<dbReference type="OrthoDB" id="167398at2759"/>
<accession>A0A6S7KBN4</accession>
<sequence>MFETSCAKAKVTKSMLNLETVEPNTDKLLVDKVFTSVPCEFDQIVKLGLDEKKLMETLVFVTPEQAKDICLKTIHQSSSAHKECLQYYDSKSDGFRHVSVFSNKEDCENNNGFWVSFSNYLEKIPKYQTEQACKAASSRQRRLIWAIPYRSEDIDKLKMTGDNLESLKRCLVALDSPECTKAPYTRSNHLGNADGVVPLRYDWAIPHFPSGHPQRCVIRIRFPAEQLPQQPTLAFCARHDAAKRREKDFFSKPDPYIDAWMLLTGRVRKVFDVIKFVKVHPDVDHFIFAIRRCLKCPIMRDECPIIQAKQSQ</sequence>
<dbReference type="PANTHER" id="PTHR35170">
    <property type="entry name" value="PROTEIN DD3-3"/>
    <property type="match status" value="1"/>
</dbReference>
<dbReference type="EMBL" id="CACRXK020009737">
    <property type="protein sequence ID" value="CAB4017858.1"/>
    <property type="molecule type" value="Genomic_DNA"/>
</dbReference>
<gene>
    <name evidence="1" type="ORF">PACLA_8A033532</name>
</gene>
<dbReference type="InterPro" id="IPR053320">
    <property type="entry name" value="Protein_DD3-3_O-glyco"/>
</dbReference>
<dbReference type="PANTHER" id="PTHR35170:SF2">
    <property type="entry name" value="PROTEIN DD3-3"/>
    <property type="match status" value="1"/>
</dbReference>
<comment type="caution">
    <text evidence="1">The sequence shown here is derived from an EMBL/GenBank/DDBJ whole genome shotgun (WGS) entry which is preliminary data.</text>
</comment>
<organism evidence="1 2">
    <name type="scientific">Paramuricea clavata</name>
    <name type="common">Red gorgonian</name>
    <name type="synonym">Violescent sea-whip</name>
    <dbReference type="NCBI Taxonomy" id="317549"/>
    <lineage>
        <taxon>Eukaryota</taxon>
        <taxon>Metazoa</taxon>
        <taxon>Cnidaria</taxon>
        <taxon>Anthozoa</taxon>
        <taxon>Octocorallia</taxon>
        <taxon>Malacalcyonacea</taxon>
        <taxon>Plexauridae</taxon>
        <taxon>Paramuricea</taxon>
    </lineage>
</organism>
<reference evidence="1" key="1">
    <citation type="submission" date="2020-04" db="EMBL/GenBank/DDBJ databases">
        <authorList>
            <person name="Alioto T."/>
            <person name="Alioto T."/>
            <person name="Gomez Garrido J."/>
        </authorList>
    </citation>
    <scope>NUCLEOTIDE SEQUENCE</scope>
    <source>
        <strain evidence="1">A484AB</strain>
    </source>
</reference>
<evidence type="ECO:0000313" key="1">
    <source>
        <dbReference type="EMBL" id="CAB4017858.1"/>
    </source>
</evidence>